<reference evidence="2" key="1">
    <citation type="submission" date="2020-09" db="EMBL/GenBank/DDBJ databases">
        <authorList>
            <person name="Kikuchi T."/>
        </authorList>
    </citation>
    <scope>NUCLEOTIDE SEQUENCE</scope>
    <source>
        <strain evidence="2">SH1</strain>
    </source>
</reference>
<dbReference type="EMBL" id="CAJFCW020000004">
    <property type="protein sequence ID" value="CAG9115256.1"/>
    <property type="molecule type" value="Genomic_DNA"/>
</dbReference>
<comment type="caution">
    <text evidence="2">The sequence shown here is derived from an EMBL/GenBank/DDBJ whole genome shotgun (WGS) entry which is preliminary data.</text>
</comment>
<feature type="region of interest" description="Disordered" evidence="1">
    <location>
        <begin position="1"/>
        <end position="30"/>
    </location>
</feature>
<name>A0A811L1L7_9BILA</name>
<protein>
    <submittedName>
        <fullName evidence="2">Uncharacterized protein</fullName>
    </submittedName>
</protein>
<gene>
    <name evidence="2" type="ORF">BOKJ2_LOCUS9538</name>
</gene>
<evidence type="ECO:0000256" key="1">
    <source>
        <dbReference type="SAM" id="MobiDB-lite"/>
    </source>
</evidence>
<proteinExistence type="predicted"/>
<sequence>MAYQPQMQQPYPQYPGGNPYPSYPQYPPQGQYYPQPQPQVIYQERPRSRWDDPNTSWLISILTLCCGCLLGEALCDEQCCCCLIPCALPRFGGRR</sequence>
<dbReference type="AlphaFoldDB" id="A0A811L1L7"/>
<feature type="compositionally biased region" description="Low complexity" evidence="1">
    <location>
        <begin position="1"/>
        <end position="20"/>
    </location>
</feature>
<dbReference type="Proteomes" id="UP000614601">
    <property type="component" value="Unassembled WGS sequence"/>
</dbReference>
<organism evidence="2 3">
    <name type="scientific">Bursaphelenchus okinawaensis</name>
    <dbReference type="NCBI Taxonomy" id="465554"/>
    <lineage>
        <taxon>Eukaryota</taxon>
        <taxon>Metazoa</taxon>
        <taxon>Ecdysozoa</taxon>
        <taxon>Nematoda</taxon>
        <taxon>Chromadorea</taxon>
        <taxon>Rhabditida</taxon>
        <taxon>Tylenchina</taxon>
        <taxon>Tylenchomorpha</taxon>
        <taxon>Aphelenchoidea</taxon>
        <taxon>Aphelenchoididae</taxon>
        <taxon>Bursaphelenchus</taxon>
    </lineage>
</organism>
<keyword evidence="3" id="KW-1185">Reference proteome</keyword>
<dbReference type="Proteomes" id="UP000783686">
    <property type="component" value="Unassembled WGS sequence"/>
</dbReference>
<accession>A0A811L1L7</accession>
<dbReference type="EMBL" id="CAJFDH010000004">
    <property type="protein sequence ID" value="CAD5221625.1"/>
    <property type="molecule type" value="Genomic_DNA"/>
</dbReference>
<evidence type="ECO:0000313" key="2">
    <source>
        <dbReference type="EMBL" id="CAD5221625.1"/>
    </source>
</evidence>
<evidence type="ECO:0000313" key="3">
    <source>
        <dbReference type="Proteomes" id="UP000614601"/>
    </source>
</evidence>